<dbReference type="GO" id="GO:0007059">
    <property type="term" value="P:chromosome segregation"/>
    <property type="evidence" value="ECO:0007669"/>
    <property type="project" value="UniProtKB-KW"/>
</dbReference>
<dbReference type="GO" id="GO:0005737">
    <property type="term" value="C:cytoplasm"/>
    <property type="evidence" value="ECO:0007669"/>
    <property type="project" value="UniProtKB-SubCell"/>
</dbReference>
<dbReference type="Pfam" id="PF00589">
    <property type="entry name" value="Phage_integrase"/>
    <property type="match status" value="1"/>
</dbReference>
<dbReference type="PROSITE" id="PS51898">
    <property type="entry name" value="TYR_RECOMBINASE"/>
    <property type="match status" value="1"/>
</dbReference>
<reference evidence="14" key="2">
    <citation type="submission" date="2021-04" db="EMBL/GenBank/DDBJ databases">
        <authorList>
            <person name="Gilroy R."/>
        </authorList>
    </citation>
    <scope>NUCLEOTIDE SEQUENCE</scope>
    <source>
        <strain evidence="14">CHK33-5263</strain>
    </source>
</reference>
<comment type="similarity">
    <text evidence="3">Belongs to the 'phage' integrase family.</text>
</comment>
<dbReference type="AlphaFoldDB" id="A0A9D2IVZ3"/>
<dbReference type="InterPro" id="IPR011010">
    <property type="entry name" value="DNA_brk_join_enz"/>
</dbReference>
<feature type="domain" description="Tyr recombinase" evidence="12">
    <location>
        <begin position="151"/>
        <end position="346"/>
    </location>
</feature>
<comment type="function">
    <text evidence="1">Site-specific tyrosine recombinase, which acts by catalyzing the cutting and rejoining of the recombining DNA molecules.</text>
</comment>
<keyword evidence="6" id="KW-0159">Chromosome partition</keyword>
<accession>A0A9D2IVZ3</accession>
<comment type="subcellular location">
    <subcellularLocation>
        <location evidence="2">Cytoplasm</location>
    </subcellularLocation>
</comment>
<evidence type="ECO:0000256" key="5">
    <source>
        <dbReference type="ARBA" id="ARBA00022618"/>
    </source>
</evidence>
<evidence type="ECO:0000259" key="12">
    <source>
        <dbReference type="PROSITE" id="PS51898"/>
    </source>
</evidence>
<dbReference type="GO" id="GO:0051301">
    <property type="term" value="P:cell division"/>
    <property type="evidence" value="ECO:0007669"/>
    <property type="project" value="UniProtKB-KW"/>
</dbReference>
<dbReference type="PANTHER" id="PTHR30349:SF77">
    <property type="entry name" value="TYROSINE RECOMBINASE XERC"/>
    <property type="match status" value="1"/>
</dbReference>
<evidence type="ECO:0000256" key="8">
    <source>
        <dbReference type="ARBA" id="ARBA00023125"/>
    </source>
</evidence>
<keyword evidence="9" id="KW-0233">DNA recombination</keyword>
<feature type="domain" description="Core-binding (CB)" evidence="13">
    <location>
        <begin position="28"/>
        <end position="130"/>
    </location>
</feature>
<keyword evidence="10" id="KW-0131">Cell cycle</keyword>
<keyword evidence="4" id="KW-0963">Cytoplasm</keyword>
<dbReference type="Gene3D" id="1.10.443.10">
    <property type="entry name" value="Intergrase catalytic core"/>
    <property type="match status" value="1"/>
</dbReference>
<dbReference type="Gene3D" id="1.10.150.130">
    <property type="match status" value="1"/>
</dbReference>
<evidence type="ECO:0000313" key="15">
    <source>
        <dbReference type="Proteomes" id="UP000824044"/>
    </source>
</evidence>
<dbReference type="PROSITE" id="PS51900">
    <property type="entry name" value="CB"/>
    <property type="match status" value="1"/>
</dbReference>
<evidence type="ECO:0000256" key="2">
    <source>
        <dbReference type="ARBA" id="ARBA00004496"/>
    </source>
</evidence>
<evidence type="ECO:0000256" key="7">
    <source>
        <dbReference type="ARBA" id="ARBA00022908"/>
    </source>
</evidence>
<evidence type="ECO:0000256" key="6">
    <source>
        <dbReference type="ARBA" id="ARBA00022829"/>
    </source>
</evidence>
<dbReference type="SUPFAM" id="SSF56349">
    <property type="entry name" value="DNA breaking-rejoining enzymes"/>
    <property type="match status" value="1"/>
</dbReference>
<dbReference type="InterPro" id="IPR013762">
    <property type="entry name" value="Integrase-like_cat_sf"/>
</dbReference>
<dbReference type="InterPro" id="IPR010998">
    <property type="entry name" value="Integrase_recombinase_N"/>
</dbReference>
<name>A0A9D2IVZ3_9FIRM</name>
<dbReference type="InterPro" id="IPR044068">
    <property type="entry name" value="CB"/>
</dbReference>
<keyword evidence="7" id="KW-0229">DNA integration</keyword>
<dbReference type="GO" id="GO:0006310">
    <property type="term" value="P:DNA recombination"/>
    <property type="evidence" value="ECO:0007669"/>
    <property type="project" value="UniProtKB-KW"/>
</dbReference>
<evidence type="ECO:0000256" key="3">
    <source>
        <dbReference type="ARBA" id="ARBA00008857"/>
    </source>
</evidence>
<dbReference type="InterPro" id="IPR004107">
    <property type="entry name" value="Integrase_SAM-like_N"/>
</dbReference>
<dbReference type="Pfam" id="PF02899">
    <property type="entry name" value="Phage_int_SAM_1"/>
    <property type="match status" value="1"/>
</dbReference>
<evidence type="ECO:0000256" key="9">
    <source>
        <dbReference type="ARBA" id="ARBA00023172"/>
    </source>
</evidence>
<evidence type="ECO:0000256" key="1">
    <source>
        <dbReference type="ARBA" id="ARBA00003283"/>
    </source>
</evidence>
<dbReference type="Proteomes" id="UP000824044">
    <property type="component" value="Unassembled WGS sequence"/>
</dbReference>
<protein>
    <submittedName>
        <fullName evidence="14">Tyrosine-type recombinase/integrase</fullName>
    </submittedName>
</protein>
<dbReference type="InterPro" id="IPR050090">
    <property type="entry name" value="Tyrosine_recombinase_XerCD"/>
</dbReference>
<sequence>MARIKSDGSDYYQERNIKNLDKIDALLLELPPFCEDFLRGVETRTSTLTRLNYVYDLRIFFDFLSNRKYRGFKAVQDITLEDLEQVTDTDLEIFLSYLSNYKFHNKRLSCNERAKARKLSTVRSMFKYFFNKGLIEVNHSTKVATPKLHEKEIIRLEGDEISSILDTAECGNGLSKHAAGYHEKTKIRDCAILTLFLGTGIRISELVGLNNESINFSNNSFVVTRKGGNQAILYFSEEVGDALAAYLAQKENDPRVPSEEHALFLSLQYRRITVRAVENLVKKYAKIVTPLKKITPHKLRSTYGTALYRETGDIYIVADVLGHRDVNTTRKHYAAITEDHRRSVADAVKLHKQEDDQ</sequence>
<evidence type="ECO:0000256" key="11">
    <source>
        <dbReference type="PROSITE-ProRule" id="PRU01248"/>
    </source>
</evidence>
<dbReference type="InterPro" id="IPR002104">
    <property type="entry name" value="Integrase_catalytic"/>
</dbReference>
<keyword evidence="8 11" id="KW-0238">DNA-binding</keyword>
<dbReference type="GO" id="GO:0015074">
    <property type="term" value="P:DNA integration"/>
    <property type="evidence" value="ECO:0007669"/>
    <property type="project" value="UniProtKB-KW"/>
</dbReference>
<reference evidence="14" key="1">
    <citation type="journal article" date="2021" name="PeerJ">
        <title>Extensive microbial diversity within the chicken gut microbiome revealed by metagenomics and culture.</title>
        <authorList>
            <person name="Gilroy R."/>
            <person name="Ravi A."/>
            <person name="Getino M."/>
            <person name="Pursley I."/>
            <person name="Horton D.L."/>
            <person name="Alikhan N.F."/>
            <person name="Baker D."/>
            <person name="Gharbi K."/>
            <person name="Hall N."/>
            <person name="Watson M."/>
            <person name="Adriaenssens E.M."/>
            <person name="Foster-Nyarko E."/>
            <person name="Jarju S."/>
            <person name="Secka A."/>
            <person name="Antonio M."/>
            <person name="Oren A."/>
            <person name="Chaudhuri R.R."/>
            <person name="La Ragione R."/>
            <person name="Hildebrand F."/>
            <person name="Pallen M.J."/>
        </authorList>
    </citation>
    <scope>NUCLEOTIDE SEQUENCE</scope>
    <source>
        <strain evidence="14">CHK33-5263</strain>
    </source>
</reference>
<evidence type="ECO:0000313" key="14">
    <source>
        <dbReference type="EMBL" id="HIZ25139.1"/>
    </source>
</evidence>
<comment type="caution">
    <text evidence="14">The sequence shown here is derived from an EMBL/GenBank/DDBJ whole genome shotgun (WGS) entry which is preliminary data.</text>
</comment>
<evidence type="ECO:0000256" key="4">
    <source>
        <dbReference type="ARBA" id="ARBA00022490"/>
    </source>
</evidence>
<evidence type="ECO:0000259" key="13">
    <source>
        <dbReference type="PROSITE" id="PS51900"/>
    </source>
</evidence>
<dbReference type="EMBL" id="DXBS01000123">
    <property type="protein sequence ID" value="HIZ25139.1"/>
    <property type="molecule type" value="Genomic_DNA"/>
</dbReference>
<proteinExistence type="inferred from homology"/>
<evidence type="ECO:0000256" key="10">
    <source>
        <dbReference type="ARBA" id="ARBA00023306"/>
    </source>
</evidence>
<dbReference type="GO" id="GO:0003677">
    <property type="term" value="F:DNA binding"/>
    <property type="evidence" value="ECO:0007669"/>
    <property type="project" value="UniProtKB-UniRule"/>
</dbReference>
<dbReference type="PANTHER" id="PTHR30349">
    <property type="entry name" value="PHAGE INTEGRASE-RELATED"/>
    <property type="match status" value="1"/>
</dbReference>
<organism evidence="14 15">
    <name type="scientific">Candidatus Gallimonas intestinigallinarum</name>
    <dbReference type="NCBI Taxonomy" id="2838604"/>
    <lineage>
        <taxon>Bacteria</taxon>
        <taxon>Bacillati</taxon>
        <taxon>Bacillota</taxon>
        <taxon>Clostridia</taxon>
        <taxon>Candidatus Gallimonas</taxon>
    </lineage>
</organism>
<keyword evidence="5" id="KW-0132">Cell division</keyword>
<gene>
    <name evidence="14" type="ORF">H9812_06700</name>
</gene>